<dbReference type="InterPro" id="IPR002173">
    <property type="entry name" value="Carboh/pur_kinase_PfkB_CS"/>
</dbReference>
<evidence type="ECO:0000259" key="6">
    <source>
        <dbReference type="Pfam" id="PF00294"/>
    </source>
</evidence>
<sequence>MDVITMGETMVLFTPTKEGMLRYANQFEKTYGGAEMNVAIALARLNHEVAWISKVGNDEFGKGITAYIRGEGVDTSQVLVDEEAPTGVFFKEIRRADDMRIHYYRKGSAASKLNATDVNEDFVSNAKYVHISGITPALSDSAEEAIWQLISIAKKHEIPIVFDPNVRKKLWSESKARQVLTNIAKEATIVMPGVAEGKFLFNEDDPKKIAEKFIGNGAKLVITKVGADGAYYTSKDEHVHVPGIKVDRVVDPVGAGDGFAAGFLSGQLDSLSVYESVKRANLVGALATMVKGDVEGMPEKEELLKYSQDTFEDVSR</sequence>
<evidence type="ECO:0000313" key="8">
    <source>
        <dbReference type="Proteomes" id="UP000075806"/>
    </source>
</evidence>
<dbReference type="InterPro" id="IPR050306">
    <property type="entry name" value="PfkB_Carbo_kinase"/>
</dbReference>
<comment type="similarity">
    <text evidence="1">Belongs to the carbohydrate kinase PfkB family.</text>
</comment>
<evidence type="ECO:0000256" key="3">
    <source>
        <dbReference type="ARBA" id="ARBA00022741"/>
    </source>
</evidence>
<reference evidence="7" key="1">
    <citation type="submission" date="2016-02" db="EMBL/GenBank/DDBJ databases">
        <title>Genome sequence of Bacillus trypoxylicola KCTC 13244(T).</title>
        <authorList>
            <person name="Jeong H."/>
            <person name="Park S.-H."/>
            <person name="Choi S.-K."/>
        </authorList>
    </citation>
    <scope>NUCLEOTIDE SEQUENCE [LARGE SCALE GENOMIC DNA]</scope>
    <source>
        <strain evidence="7">KCTC 13244</strain>
    </source>
</reference>
<dbReference type="PANTHER" id="PTHR43085:SF1">
    <property type="entry name" value="PSEUDOURIDINE KINASE-RELATED"/>
    <property type="match status" value="1"/>
</dbReference>
<dbReference type="GO" id="GO:0016301">
    <property type="term" value="F:kinase activity"/>
    <property type="evidence" value="ECO:0007669"/>
    <property type="project" value="UniProtKB-KW"/>
</dbReference>
<keyword evidence="8" id="KW-1185">Reference proteome</keyword>
<dbReference type="RefSeq" id="WP_061947412.1">
    <property type="nucleotide sequence ID" value="NZ_LTAO01000001.1"/>
</dbReference>
<organism evidence="7 8">
    <name type="scientific">Alkalihalobacillus trypoxylicola</name>
    <dbReference type="NCBI Taxonomy" id="519424"/>
    <lineage>
        <taxon>Bacteria</taxon>
        <taxon>Bacillati</taxon>
        <taxon>Bacillota</taxon>
        <taxon>Bacilli</taxon>
        <taxon>Bacillales</taxon>
        <taxon>Bacillaceae</taxon>
        <taxon>Alkalihalobacillus</taxon>
    </lineage>
</organism>
<gene>
    <name evidence="7" type="ORF">AZF04_02595</name>
</gene>
<feature type="domain" description="Carbohydrate kinase PfkB" evidence="6">
    <location>
        <begin position="3"/>
        <end position="299"/>
    </location>
</feature>
<dbReference type="EMBL" id="LTAO01000001">
    <property type="protein sequence ID" value="KYG35246.1"/>
    <property type="molecule type" value="Genomic_DNA"/>
</dbReference>
<evidence type="ECO:0000313" key="7">
    <source>
        <dbReference type="EMBL" id="KYG35246.1"/>
    </source>
</evidence>
<comment type="caution">
    <text evidence="7">The sequence shown here is derived from an EMBL/GenBank/DDBJ whole genome shotgun (WGS) entry which is preliminary data.</text>
</comment>
<dbReference type="CDD" id="cd01166">
    <property type="entry name" value="KdgK"/>
    <property type="match status" value="1"/>
</dbReference>
<evidence type="ECO:0000256" key="5">
    <source>
        <dbReference type="ARBA" id="ARBA00022840"/>
    </source>
</evidence>
<accession>A0A161PLJ2</accession>
<keyword evidence="3" id="KW-0547">Nucleotide-binding</keyword>
<evidence type="ECO:0000256" key="1">
    <source>
        <dbReference type="ARBA" id="ARBA00010688"/>
    </source>
</evidence>
<name>A0A161PLJ2_9BACI</name>
<dbReference type="InterPro" id="IPR029056">
    <property type="entry name" value="Ribokinase-like"/>
</dbReference>
<keyword evidence="4 7" id="KW-0418">Kinase</keyword>
<dbReference type="SUPFAM" id="SSF53613">
    <property type="entry name" value="Ribokinase-like"/>
    <property type="match status" value="1"/>
</dbReference>
<protein>
    <submittedName>
        <fullName evidence="7">2-dehydro-3-deoxygluconokinase</fullName>
    </submittedName>
</protein>
<dbReference type="AlphaFoldDB" id="A0A161PLJ2"/>
<dbReference type="Gene3D" id="3.40.1190.20">
    <property type="match status" value="1"/>
</dbReference>
<evidence type="ECO:0000256" key="4">
    <source>
        <dbReference type="ARBA" id="ARBA00022777"/>
    </source>
</evidence>
<dbReference type="OrthoDB" id="9813569at2"/>
<dbReference type="GO" id="GO:0005524">
    <property type="term" value="F:ATP binding"/>
    <property type="evidence" value="ECO:0007669"/>
    <property type="project" value="UniProtKB-KW"/>
</dbReference>
<dbReference type="Pfam" id="PF00294">
    <property type="entry name" value="PfkB"/>
    <property type="match status" value="1"/>
</dbReference>
<keyword evidence="2" id="KW-0808">Transferase</keyword>
<dbReference type="Proteomes" id="UP000075806">
    <property type="component" value="Unassembled WGS sequence"/>
</dbReference>
<proteinExistence type="inferred from homology"/>
<dbReference type="STRING" id="519424.AZF04_02595"/>
<dbReference type="PANTHER" id="PTHR43085">
    <property type="entry name" value="HEXOKINASE FAMILY MEMBER"/>
    <property type="match status" value="1"/>
</dbReference>
<keyword evidence="5" id="KW-0067">ATP-binding</keyword>
<evidence type="ECO:0000256" key="2">
    <source>
        <dbReference type="ARBA" id="ARBA00022679"/>
    </source>
</evidence>
<dbReference type="PROSITE" id="PS00584">
    <property type="entry name" value="PFKB_KINASES_2"/>
    <property type="match status" value="1"/>
</dbReference>
<dbReference type="InterPro" id="IPR011611">
    <property type="entry name" value="PfkB_dom"/>
</dbReference>